<protein>
    <recommendedName>
        <fullName evidence="11">U3 small nucleolar RNA-associated protein 6</fullName>
    </recommendedName>
</protein>
<keyword evidence="5" id="KW-0539">Nucleus</keyword>
<dbReference type="InterPro" id="IPR011990">
    <property type="entry name" value="TPR-like_helical_dom_sf"/>
</dbReference>
<dbReference type="Pfam" id="PF08640">
    <property type="entry name" value="U3_assoc_6"/>
    <property type="match status" value="1"/>
</dbReference>
<feature type="domain" description="U3 small nucleolar RNA-associated protein 6 homolog C-terminal" evidence="8">
    <location>
        <begin position="372"/>
        <end position="646"/>
    </location>
</feature>
<accession>A0A0L0H4B8</accession>
<evidence type="ECO:0000256" key="3">
    <source>
        <dbReference type="ARBA" id="ARBA00022552"/>
    </source>
</evidence>
<evidence type="ECO:0008006" key="11">
    <source>
        <dbReference type="Google" id="ProtNLM"/>
    </source>
</evidence>
<dbReference type="InParanoid" id="A0A0L0H4B8"/>
<keyword evidence="10" id="KW-1185">Reference proteome</keyword>
<dbReference type="GO" id="GO:0030515">
    <property type="term" value="F:snoRNA binding"/>
    <property type="evidence" value="ECO:0007669"/>
    <property type="project" value="InterPro"/>
</dbReference>
<evidence type="ECO:0000256" key="2">
    <source>
        <dbReference type="ARBA" id="ARBA00010734"/>
    </source>
</evidence>
<sequence>MAADSVQYHLERMVPELEDLQERGFFTAAEIKSIVKQRTAHEYRIHRIIPLKSDFLRYIAFEENLERLRRKRKRRMGQEKEAAAHGKPSDPSEPPQSSLSDYSIMRRIHGLYGKMLKKFSGDTLLWVQYFDWCRKVNSSKALGKNFAKAIQLHPTKATFWVMAAAWEFEQNANMTSARVLLQRGLRINPESQKLWLEYFKLELLWIEKIKERRKVLFKDGVPGGTADAGQDDSNDESSEGVTVPQLQEEAHLSATSLERDPTVSSSTTQSSDTAALLKPTLTAMQQTLLNVLIPRAVYRNAIKTIPKDLDFRIAFLGIYKDFGAETLAGQEEVYESLREDFGHLPAAQRVLAERHVDGVDPTDPAYPAALKKAVQAFNSAVEQLPSSEMWERYADFLATSLTRVQEENLTKYLTHLLLKSITHAHTHHFATERMYLTWAKHSAPLPVLQAALERLPGSAQLWISIISHSKDEAKQELYEKAIKAVQKDEQHVIWTAYLQSLTQHWAPPVTADSDAPDSFSSISNQFTRALSILSSTPHEDTILSLYLHFARTAGLGRLRSVYDRLIGTKTRSTSFYRTCIAMETEGAKRPVSVDMDMVRRVRRLWEGALSSNVSNIDTWLDYIHFEMTVPKDFDRAAQLYWKANKCVSDQEEFVRRYEEMKGGL</sequence>
<dbReference type="OMA" id="CKQWNAK"/>
<dbReference type="GO" id="GO:0032040">
    <property type="term" value="C:small-subunit processome"/>
    <property type="evidence" value="ECO:0007669"/>
    <property type="project" value="TreeGrafter"/>
</dbReference>
<dbReference type="Proteomes" id="UP000053201">
    <property type="component" value="Unassembled WGS sequence"/>
</dbReference>
<dbReference type="InterPro" id="IPR056907">
    <property type="entry name" value="UTP6_C"/>
</dbReference>
<gene>
    <name evidence="9" type="ORF">SPPG_08759</name>
</gene>
<dbReference type="InterPro" id="IPR013949">
    <property type="entry name" value="Utp6"/>
</dbReference>
<dbReference type="SMART" id="SM00386">
    <property type="entry name" value="HAT"/>
    <property type="match status" value="7"/>
</dbReference>
<dbReference type="GO" id="GO:0000462">
    <property type="term" value="P:maturation of SSU-rRNA from tricistronic rRNA transcript (SSU-rRNA, 5.8S rRNA, LSU-rRNA)"/>
    <property type="evidence" value="ECO:0007669"/>
    <property type="project" value="InterPro"/>
</dbReference>
<keyword evidence="4" id="KW-0677">Repeat</keyword>
<dbReference type="InterPro" id="IPR055347">
    <property type="entry name" value="UTP6_N"/>
</dbReference>
<dbReference type="PANTHER" id="PTHR23271">
    <property type="entry name" value="HEPATOCELLULAR CARCINOMA-ASSOCIATED ANTIGEN 66"/>
    <property type="match status" value="1"/>
</dbReference>
<feature type="region of interest" description="Disordered" evidence="6">
    <location>
        <begin position="72"/>
        <end position="99"/>
    </location>
</feature>
<reference evidence="9 10" key="1">
    <citation type="submission" date="2009-08" db="EMBL/GenBank/DDBJ databases">
        <title>The Genome Sequence of Spizellomyces punctatus strain DAOM BR117.</title>
        <authorList>
            <consortium name="The Broad Institute Genome Sequencing Platform"/>
            <person name="Russ C."/>
            <person name="Cuomo C."/>
            <person name="Shea T."/>
            <person name="Young S.K."/>
            <person name="Zeng Q."/>
            <person name="Koehrsen M."/>
            <person name="Haas B."/>
            <person name="Borodovsky M."/>
            <person name="Guigo R."/>
            <person name="Alvarado L."/>
            <person name="Berlin A."/>
            <person name="Bochicchio J."/>
            <person name="Borenstein D."/>
            <person name="Chapman S."/>
            <person name="Chen Z."/>
            <person name="Engels R."/>
            <person name="Freedman E."/>
            <person name="Gellesch M."/>
            <person name="Goldberg J."/>
            <person name="Griggs A."/>
            <person name="Gujja S."/>
            <person name="Heiman D."/>
            <person name="Hepburn T."/>
            <person name="Howarth C."/>
            <person name="Jen D."/>
            <person name="Larson L."/>
            <person name="Lewis B."/>
            <person name="Mehta T."/>
            <person name="Park D."/>
            <person name="Pearson M."/>
            <person name="Roberts A."/>
            <person name="Saif S."/>
            <person name="Shenoy N."/>
            <person name="Sisk P."/>
            <person name="Stolte C."/>
            <person name="Sykes S."/>
            <person name="Thomson T."/>
            <person name="Walk T."/>
            <person name="White J."/>
            <person name="Yandava C."/>
            <person name="Burger G."/>
            <person name="Gray M.W."/>
            <person name="Holland P.W.H."/>
            <person name="King N."/>
            <person name="Lang F.B.F."/>
            <person name="Roger A.J."/>
            <person name="Ruiz-Trillo I."/>
            <person name="Lander E."/>
            <person name="Nusbaum C."/>
        </authorList>
    </citation>
    <scope>NUCLEOTIDE SEQUENCE [LARGE SCALE GENOMIC DNA]</scope>
    <source>
        <strain evidence="9 10">DAOM BR117</strain>
    </source>
</reference>
<evidence type="ECO:0000313" key="10">
    <source>
        <dbReference type="Proteomes" id="UP000053201"/>
    </source>
</evidence>
<dbReference type="SUPFAM" id="SSF48452">
    <property type="entry name" value="TPR-like"/>
    <property type="match status" value="2"/>
</dbReference>
<organism evidence="9 10">
    <name type="scientific">Spizellomyces punctatus (strain DAOM BR117)</name>
    <dbReference type="NCBI Taxonomy" id="645134"/>
    <lineage>
        <taxon>Eukaryota</taxon>
        <taxon>Fungi</taxon>
        <taxon>Fungi incertae sedis</taxon>
        <taxon>Chytridiomycota</taxon>
        <taxon>Chytridiomycota incertae sedis</taxon>
        <taxon>Chytridiomycetes</taxon>
        <taxon>Spizellomycetales</taxon>
        <taxon>Spizellomycetaceae</taxon>
        <taxon>Spizellomyces</taxon>
    </lineage>
</organism>
<dbReference type="InterPro" id="IPR003107">
    <property type="entry name" value="HAT"/>
</dbReference>
<dbReference type="VEuPathDB" id="FungiDB:SPPG_08759"/>
<evidence type="ECO:0000256" key="5">
    <source>
        <dbReference type="ARBA" id="ARBA00023242"/>
    </source>
</evidence>
<comment type="similarity">
    <text evidence="2">Belongs to the UTP6 family.</text>
</comment>
<evidence type="ECO:0000259" key="7">
    <source>
        <dbReference type="Pfam" id="PF08640"/>
    </source>
</evidence>
<dbReference type="OrthoDB" id="28112at2759"/>
<dbReference type="EMBL" id="KQ257475">
    <property type="protein sequence ID" value="KNC95819.1"/>
    <property type="molecule type" value="Genomic_DNA"/>
</dbReference>
<feature type="compositionally biased region" description="Acidic residues" evidence="6">
    <location>
        <begin position="229"/>
        <end position="238"/>
    </location>
</feature>
<dbReference type="PANTHER" id="PTHR23271:SF1">
    <property type="entry name" value="U3 SMALL NUCLEOLAR RNA-ASSOCIATED PROTEIN 6 HOMOLOG"/>
    <property type="match status" value="1"/>
</dbReference>
<dbReference type="STRING" id="645134.A0A0L0H4B8"/>
<dbReference type="RefSeq" id="XP_016603859.1">
    <property type="nucleotide sequence ID" value="XM_016756914.1"/>
</dbReference>
<comment type="subcellular location">
    <subcellularLocation>
        <location evidence="1">Nucleus</location>
        <location evidence="1">Nucleolus</location>
    </subcellularLocation>
</comment>
<evidence type="ECO:0000259" key="8">
    <source>
        <dbReference type="Pfam" id="PF24892"/>
    </source>
</evidence>
<evidence type="ECO:0000256" key="4">
    <source>
        <dbReference type="ARBA" id="ARBA00022737"/>
    </source>
</evidence>
<feature type="compositionally biased region" description="Basic and acidic residues" evidence="6">
    <location>
        <begin position="76"/>
        <end position="90"/>
    </location>
</feature>
<evidence type="ECO:0000313" key="9">
    <source>
        <dbReference type="EMBL" id="KNC95819.1"/>
    </source>
</evidence>
<keyword evidence="3" id="KW-0698">rRNA processing</keyword>
<dbReference type="Gene3D" id="1.25.40.10">
    <property type="entry name" value="Tetratricopeptide repeat domain"/>
    <property type="match status" value="2"/>
</dbReference>
<dbReference type="GO" id="GO:0034388">
    <property type="term" value="C:Pwp2p-containing subcomplex of 90S preribosome"/>
    <property type="evidence" value="ECO:0007669"/>
    <property type="project" value="TreeGrafter"/>
</dbReference>
<dbReference type="GeneID" id="27691901"/>
<evidence type="ECO:0000256" key="6">
    <source>
        <dbReference type="SAM" id="MobiDB-lite"/>
    </source>
</evidence>
<dbReference type="AlphaFoldDB" id="A0A0L0H4B8"/>
<dbReference type="eggNOG" id="KOG2396">
    <property type="taxonomic scope" value="Eukaryota"/>
</dbReference>
<dbReference type="Pfam" id="PF24892">
    <property type="entry name" value="UTP6_C"/>
    <property type="match status" value="1"/>
</dbReference>
<name>A0A0L0H4B8_SPIPD</name>
<feature type="domain" description="U3 small nucleolar RNA-associated protein 6 N-terminal" evidence="7">
    <location>
        <begin position="10"/>
        <end position="82"/>
    </location>
</feature>
<proteinExistence type="inferred from homology"/>
<feature type="region of interest" description="Disordered" evidence="6">
    <location>
        <begin position="224"/>
        <end position="243"/>
    </location>
</feature>
<evidence type="ECO:0000256" key="1">
    <source>
        <dbReference type="ARBA" id="ARBA00004604"/>
    </source>
</evidence>